<dbReference type="PROSITE" id="PS50023">
    <property type="entry name" value="LIM_DOMAIN_2"/>
    <property type="match status" value="2"/>
</dbReference>
<dbReference type="AlphaFoldDB" id="A0AAN6QBD1"/>
<evidence type="ECO:0000256" key="4">
    <source>
        <dbReference type="SAM" id="MobiDB-lite"/>
    </source>
</evidence>
<dbReference type="CDD" id="cd09397">
    <property type="entry name" value="LIM1_UF1"/>
    <property type="match status" value="1"/>
</dbReference>
<keyword evidence="1 3" id="KW-0479">Metal-binding</keyword>
<feature type="compositionally biased region" description="Low complexity" evidence="4">
    <location>
        <begin position="375"/>
        <end position="387"/>
    </location>
</feature>
<feature type="compositionally biased region" description="Pro residues" evidence="4">
    <location>
        <begin position="522"/>
        <end position="544"/>
    </location>
</feature>
<feature type="region of interest" description="Disordered" evidence="4">
    <location>
        <begin position="706"/>
        <end position="740"/>
    </location>
</feature>
<comment type="caution">
    <text evidence="6">The sequence shown here is derived from an EMBL/GenBank/DDBJ whole genome shotgun (WGS) entry which is preliminary data.</text>
</comment>
<name>A0AAN6QBD1_9PEZI</name>
<proteinExistence type="predicted"/>
<dbReference type="PANTHER" id="PTHR24216">
    <property type="entry name" value="PAXILLIN-RELATED"/>
    <property type="match status" value="1"/>
</dbReference>
<evidence type="ECO:0000256" key="3">
    <source>
        <dbReference type="PROSITE-ProRule" id="PRU00125"/>
    </source>
</evidence>
<dbReference type="InterPro" id="IPR001781">
    <property type="entry name" value="Znf_LIM"/>
</dbReference>
<feature type="compositionally biased region" description="Low complexity" evidence="4">
    <location>
        <begin position="348"/>
        <end position="361"/>
    </location>
</feature>
<feature type="domain" description="LIM zinc-binding" evidence="5">
    <location>
        <begin position="565"/>
        <end position="628"/>
    </location>
</feature>
<keyword evidence="3" id="KW-0440">LIM domain</keyword>
<evidence type="ECO:0000313" key="6">
    <source>
        <dbReference type="EMBL" id="KAK4104107.1"/>
    </source>
</evidence>
<evidence type="ECO:0000256" key="2">
    <source>
        <dbReference type="ARBA" id="ARBA00022833"/>
    </source>
</evidence>
<dbReference type="GO" id="GO:0030695">
    <property type="term" value="F:GTPase regulator activity"/>
    <property type="evidence" value="ECO:0007669"/>
    <property type="project" value="UniProtKB-ARBA"/>
</dbReference>
<accession>A0AAN6QBD1</accession>
<dbReference type="FunFam" id="2.10.110.10:FF:000105">
    <property type="entry name" value="Similar to LIM domain-containing protein"/>
    <property type="match status" value="1"/>
</dbReference>
<feature type="compositionally biased region" description="Low complexity" evidence="4">
    <location>
        <begin position="205"/>
        <end position="215"/>
    </location>
</feature>
<protein>
    <recommendedName>
        <fullName evidence="5">LIM zinc-binding domain-containing protein</fullName>
    </recommendedName>
</protein>
<feature type="compositionally biased region" description="Polar residues" evidence="4">
    <location>
        <begin position="477"/>
        <end position="506"/>
    </location>
</feature>
<dbReference type="PROSITE" id="PS00478">
    <property type="entry name" value="LIM_DOMAIN_1"/>
    <property type="match status" value="1"/>
</dbReference>
<dbReference type="Pfam" id="PF00412">
    <property type="entry name" value="LIM"/>
    <property type="match status" value="2"/>
</dbReference>
<dbReference type="Proteomes" id="UP001305647">
    <property type="component" value="Unassembled WGS sequence"/>
</dbReference>
<reference evidence="6" key="1">
    <citation type="journal article" date="2023" name="Mol. Phylogenet. Evol.">
        <title>Genome-scale phylogeny and comparative genomics of the fungal order Sordariales.</title>
        <authorList>
            <person name="Hensen N."/>
            <person name="Bonometti L."/>
            <person name="Westerberg I."/>
            <person name="Brannstrom I.O."/>
            <person name="Guillou S."/>
            <person name="Cros-Aarteil S."/>
            <person name="Calhoun S."/>
            <person name="Haridas S."/>
            <person name="Kuo A."/>
            <person name="Mondo S."/>
            <person name="Pangilinan J."/>
            <person name="Riley R."/>
            <person name="LaButti K."/>
            <person name="Andreopoulos B."/>
            <person name="Lipzen A."/>
            <person name="Chen C."/>
            <person name="Yan M."/>
            <person name="Daum C."/>
            <person name="Ng V."/>
            <person name="Clum A."/>
            <person name="Steindorff A."/>
            <person name="Ohm R.A."/>
            <person name="Martin F."/>
            <person name="Silar P."/>
            <person name="Natvig D.O."/>
            <person name="Lalanne C."/>
            <person name="Gautier V."/>
            <person name="Ament-Velasquez S.L."/>
            <person name="Kruys A."/>
            <person name="Hutchinson M.I."/>
            <person name="Powell A.J."/>
            <person name="Barry K."/>
            <person name="Miller A.N."/>
            <person name="Grigoriev I.V."/>
            <person name="Debuchy R."/>
            <person name="Gladieux P."/>
            <person name="Hiltunen Thoren M."/>
            <person name="Johannesson H."/>
        </authorList>
    </citation>
    <scope>NUCLEOTIDE SEQUENCE</scope>
    <source>
        <strain evidence="6">CBS 757.83</strain>
    </source>
</reference>
<dbReference type="EMBL" id="MU863627">
    <property type="protein sequence ID" value="KAK4104107.1"/>
    <property type="molecule type" value="Genomic_DNA"/>
</dbReference>
<evidence type="ECO:0000313" key="7">
    <source>
        <dbReference type="Proteomes" id="UP001305647"/>
    </source>
</evidence>
<gene>
    <name evidence="6" type="ORF">N658DRAFT_242932</name>
</gene>
<dbReference type="SUPFAM" id="SSF57716">
    <property type="entry name" value="Glucocorticoid receptor-like (DNA-binding domain)"/>
    <property type="match status" value="1"/>
</dbReference>
<feature type="compositionally biased region" description="Gly residues" evidence="4">
    <location>
        <begin position="706"/>
        <end position="716"/>
    </location>
</feature>
<sequence>MATLGRESRFMPTVKCSTCGLEVEISLMGEHICVGSESPPEPTPPLPAASLFGRLMPAFGNPLMQKQQPRTPPQVDTSAANRTYMGQGQLTPISNSSASHSSVSPQTPDGPPEAGKTDEYFATQIANNSPPPPPSTRPGGYGGLDDPSAYERPYPQEDSPKEQGSNLMERLNAADTLARPLGPARRPSLPGPGNSGVANDRPHTSASNQSSSLGSGMPKAPRQNGYGGFFPPPKTPENAAEPRSPLNRSETFPRPRDRFDRFAPPLRSPSAPLRSATLRPDHPQPPLDSPSGPDGQIPMTSERARRPSRGPDTSRPPPPRTGMTRPKTPVVPTINLAEEFGIGNPYHTSSESSSSNTSDNSSRQERRPSQTSETSSHTSPPRSLSSRSGRKPSDAPGFDSLVSNMQASVNEARPKPPTIAPLKLPPRDIRDRPSPLSARPPRTGERGYDPRIDPAVQNPNYVRGRTALPSPAMHSPAQDNLAVQTPSGVLSPSTAGLPSPRWTNSPERIEDRRPSHAHAQPLPQPQPQPQPPPQPQEAPQPQIRPPTRSRSRSRPREPAANPARGNCKACGLAIKGKSISSADGRLTGRYHKPCFVCTTCREPFPSATFYVLDDKPYCELHYHHLNGSLCGSCGRGIEGQYLEDEAAVKHHVGCFKCGECGMALRDGYFEVNGKAYCEKDAWKLAGGVGGGPGGLRPPMMGLPGGPRSGAMGGGGYNPSRLGPGGPRPRMEKRMTRLGMM</sequence>
<dbReference type="Gene3D" id="2.10.110.10">
    <property type="entry name" value="Cysteine Rich Protein"/>
    <property type="match status" value="2"/>
</dbReference>
<evidence type="ECO:0000256" key="1">
    <source>
        <dbReference type="ARBA" id="ARBA00022723"/>
    </source>
</evidence>
<feature type="region of interest" description="Disordered" evidence="4">
    <location>
        <begin position="36"/>
        <end position="565"/>
    </location>
</feature>
<feature type="compositionally biased region" description="Low complexity" evidence="4">
    <location>
        <begin position="262"/>
        <end position="276"/>
    </location>
</feature>
<keyword evidence="7" id="KW-1185">Reference proteome</keyword>
<feature type="compositionally biased region" description="Basic and acidic residues" evidence="4">
    <location>
        <begin position="442"/>
        <end position="452"/>
    </location>
</feature>
<keyword evidence="2 3" id="KW-0862">Zinc</keyword>
<dbReference type="CDD" id="cd08368">
    <property type="entry name" value="LIM"/>
    <property type="match status" value="1"/>
</dbReference>
<dbReference type="GO" id="GO:0046872">
    <property type="term" value="F:metal ion binding"/>
    <property type="evidence" value="ECO:0007669"/>
    <property type="project" value="UniProtKB-KW"/>
</dbReference>
<dbReference type="SMART" id="SM00132">
    <property type="entry name" value="LIM"/>
    <property type="match status" value="2"/>
</dbReference>
<feature type="compositionally biased region" description="Low complexity" evidence="4">
    <location>
        <begin position="94"/>
        <end position="104"/>
    </location>
</feature>
<feature type="domain" description="LIM zinc-binding" evidence="5">
    <location>
        <begin position="629"/>
        <end position="687"/>
    </location>
</feature>
<reference evidence="6" key="2">
    <citation type="submission" date="2023-05" db="EMBL/GenBank/DDBJ databases">
        <authorList>
            <consortium name="Lawrence Berkeley National Laboratory"/>
            <person name="Steindorff A."/>
            <person name="Hensen N."/>
            <person name="Bonometti L."/>
            <person name="Westerberg I."/>
            <person name="Brannstrom I.O."/>
            <person name="Guillou S."/>
            <person name="Cros-Aarteil S."/>
            <person name="Calhoun S."/>
            <person name="Haridas S."/>
            <person name="Kuo A."/>
            <person name="Mondo S."/>
            <person name="Pangilinan J."/>
            <person name="Riley R."/>
            <person name="Labutti K."/>
            <person name="Andreopoulos B."/>
            <person name="Lipzen A."/>
            <person name="Chen C."/>
            <person name="Yanf M."/>
            <person name="Daum C."/>
            <person name="Ng V."/>
            <person name="Clum A."/>
            <person name="Ohm R."/>
            <person name="Martin F."/>
            <person name="Silar P."/>
            <person name="Natvig D."/>
            <person name="Lalanne C."/>
            <person name="Gautier V."/>
            <person name="Ament-Velasquez S.L."/>
            <person name="Kruys A."/>
            <person name="Hutchinson M.I."/>
            <person name="Powell A.J."/>
            <person name="Barry K."/>
            <person name="Miller A.N."/>
            <person name="Grigoriev I.V."/>
            <person name="Debuchy R."/>
            <person name="Gladieux P."/>
            <person name="Thoren M.H."/>
            <person name="Johannesson H."/>
        </authorList>
    </citation>
    <scope>NUCLEOTIDE SEQUENCE</scope>
    <source>
        <strain evidence="6">CBS 757.83</strain>
    </source>
</reference>
<dbReference type="PANTHER" id="PTHR24216:SF65">
    <property type="entry name" value="PAXILLIN-LIKE PROTEIN 1"/>
    <property type="match status" value="1"/>
</dbReference>
<feature type="compositionally biased region" description="Polar residues" evidence="4">
    <location>
        <begin position="64"/>
        <end position="93"/>
    </location>
</feature>
<evidence type="ECO:0000259" key="5">
    <source>
        <dbReference type="PROSITE" id="PS50023"/>
    </source>
</evidence>
<organism evidence="6 7">
    <name type="scientific">Parathielavia hyrcaniae</name>
    <dbReference type="NCBI Taxonomy" id="113614"/>
    <lineage>
        <taxon>Eukaryota</taxon>
        <taxon>Fungi</taxon>
        <taxon>Dikarya</taxon>
        <taxon>Ascomycota</taxon>
        <taxon>Pezizomycotina</taxon>
        <taxon>Sordariomycetes</taxon>
        <taxon>Sordariomycetidae</taxon>
        <taxon>Sordariales</taxon>
        <taxon>Chaetomiaceae</taxon>
        <taxon>Parathielavia</taxon>
    </lineage>
</organism>
<feature type="compositionally biased region" description="Basic and acidic residues" evidence="4">
    <location>
        <begin position="251"/>
        <end position="261"/>
    </location>
</feature>